<dbReference type="EMBL" id="LNQB01000073">
    <property type="protein sequence ID" value="OAP45112.1"/>
    <property type="molecule type" value="Genomic_DNA"/>
</dbReference>
<keyword evidence="5 8" id="KW-0812">Transmembrane</keyword>
<reference evidence="10 11" key="1">
    <citation type="submission" date="2015-11" db="EMBL/GenBank/DDBJ databases">
        <title>Ensifer anhuiense sp. nov., an effective nitrogen fixation bacterium with Glycine soja.</title>
        <authorList>
            <person name="Yan H."/>
            <person name="Chen W."/>
        </authorList>
    </citation>
    <scope>NUCLEOTIDE SEQUENCE [LARGE SCALE GENOMIC DNA]</scope>
    <source>
        <strain evidence="10 11">LMG 7837</strain>
    </source>
</reference>
<evidence type="ECO:0000256" key="8">
    <source>
        <dbReference type="SAM" id="Phobius"/>
    </source>
</evidence>
<feature type="transmembrane region" description="Helical" evidence="8">
    <location>
        <begin position="188"/>
        <end position="206"/>
    </location>
</feature>
<comment type="similarity">
    <text evidence="2">Belongs to the EamA transporter family.</text>
</comment>
<accession>A0A178YCP5</accession>
<evidence type="ECO:0000313" key="11">
    <source>
        <dbReference type="Proteomes" id="UP000078507"/>
    </source>
</evidence>
<dbReference type="NCBIfam" id="TIGR00688">
    <property type="entry name" value="rarD"/>
    <property type="match status" value="1"/>
</dbReference>
<keyword evidence="6 8" id="KW-1133">Transmembrane helix</keyword>
<dbReference type="Pfam" id="PF00892">
    <property type="entry name" value="EamA"/>
    <property type="match status" value="1"/>
</dbReference>
<dbReference type="AlphaFoldDB" id="A0A178YCP5"/>
<evidence type="ECO:0000259" key="9">
    <source>
        <dbReference type="Pfam" id="PF00892"/>
    </source>
</evidence>
<name>A0A178YCP5_SINSA</name>
<evidence type="ECO:0000256" key="7">
    <source>
        <dbReference type="ARBA" id="ARBA00023136"/>
    </source>
</evidence>
<dbReference type="InterPro" id="IPR037185">
    <property type="entry name" value="EmrE-like"/>
</dbReference>
<comment type="subcellular location">
    <subcellularLocation>
        <location evidence="1">Cell membrane</location>
        <topology evidence="1">Multi-pass membrane protein</topology>
    </subcellularLocation>
</comment>
<sequence length="313" mass="33759">MAEPNAKLPAENTDSARGFAFALAAYLLWGFLPFFMKAVAHIPAAEVVAHRIVWSVPLAGLVLLWLGRTHEIKAALRSPRMLKMATLTAALITVNWGIYVWAIGAGRAIETALGYYINPLFSIFLGALLLKERPNPAQMAAIALAALAVAVLAFDAGGLPWVSIGLCFSWGFYAFFRKTLPIGPNQGFFLEVLLLSVPAAGYIVWLEATGQGHFGDTNMTDVLLLLSCGLVTAVPLMIYANGAKLLRLSTIGIMQYIAPTMIFVIAVFVFHEPFGMAKLIAFALIWAALFIYSGAMLAESRARRAAAQPSPAE</sequence>
<evidence type="ECO:0000256" key="2">
    <source>
        <dbReference type="ARBA" id="ARBA00007362"/>
    </source>
</evidence>
<dbReference type="STRING" id="36856.ATB98_17215"/>
<gene>
    <name evidence="10" type="ORF">ATB98_17215</name>
</gene>
<evidence type="ECO:0000256" key="1">
    <source>
        <dbReference type="ARBA" id="ARBA00004651"/>
    </source>
</evidence>
<feature type="transmembrane region" description="Helical" evidence="8">
    <location>
        <begin position="253"/>
        <end position="270"/>
    </location>
</feature>
<feature type="transmembrane region" description="Helical" evidence="8">
    <location>
        <begin position="18"/>
        <end position="36"/>
    </location>
</feature>
<keyword evidence="11" id="KW-1185">Reference proteome</keyword>
<feature type="transmembrane region" description="Helical" evidence="8">
    <location>
        <begin position="276"/>
        <end position="298"/>
    </location>
</feature>
<feature type="transmembrane region" description="Helical" evidence="8">
    <location>
        <begin position="222"/>
        <end position="241"/>
    </location>
</feature>
<organism evidence="10 11">
    <name type="scientific">Sinorhizobium saheli</name>
    <dbReference type="NCBI Taxonomy" id="36856"/>
    <lineage>
        <taxon>Bacteria</taxon>
        <taxon>Pseudomonadati</taxon>
        <taxon>Pseudomonadota</taxon>
        <taxon>Alphaproteobacteria</taxon>
        <taxon>Hyphomicrobiales</taxon>
        <taxon>Rhizobiaceae</taxon>
        <taxon>Sinorhizobium/Ensifer group</taxon>
        <taxon>Sinorhizobium</taxon>
    </lineage>
</organism>
<protein>
    <submittedName>
        <fullName evidence="10">Permease</fullName>
    </submittedName>
</protein>
<feature type="transmembrane region" description="Helical" evidence="8">
    <location>
        <begin position="112"/>
        <end position="130"/>
    </location>
</feature>
<keyword evidence="7 8" id="KW-0472">Membrane</keyword>
<dbReference type="OrthoDB" id="369870at2"/>
<dbReference type="InterPro" id="IPR000620">
    <property type="entry name" value="EamA_dom"/>
</dbReference>
<evidence type="ECO:0000313" key="10">
    <source>
        <dbReference type="EMBL" id="OAP45112.1"/>
    </source>
</evidence>
<evidence type="ECO:0000256" key="6">
    <source>
        <dbReference type="ARBA" id="ARBA00022989"/>
    </source>
</evidence>
<evidence type="ECO:0000256" key="3">
    <source>
        <dbReference type="ARBA" id="ARBA00022448"/>
    </source>
</evidence>
<dbReference type="Proteomes" id="UP000078507">
    <property type="component" value="Unassembled WGS sequence"/>
</dbReference>
<dbReference type="PANTHER" id="PTHR22911:SF137">
    <property type="entry name" value="SOLUTE CARRIER FAMILY 35 MEMBER G2-RELATED"/>
    <property type="match status" value="1"/>
</dbReference>
<feature type="domain" description="EamA" evidence="9">
    <location>
        <begin position="18"/>
        <end position="152"/>
    </location>
</feature>
<feature type="transmembrane region" description="Helical" evidence="8">
    <location>
        <begin position="137"/>
        <end position="154"/>
    </location>
</feature>
<evidence type="ECO:0000256" key="5">
    <source>
        <dbReference type="ARBA" id="ARBA00022692"/>
    </source>
</evidence>
<keyword evidence="3" id="KW-0813">Transport</keyword>
<dbReference type="GO" id="GO:0005886">
    <property type="term" value="C:plasma membrane"/>
    <property type="evidence" value="ECO:0007669"/>
    <property type="project" value="UniProtKB-SubCell"/>
</dbReference>
<dbReference type="SUPFAM" id="SSF103481">
    <property type="entry name" value="Multidrug resistance efflux transporter EmrE"/>
    <property type="match status" value="2"/>
</dbReference>
<proteinExistence type="inferred from homology"/>
<dbReference type="RefSeq" id="WP_066875559.1">
    <property type="nucleotide sequence ID" value="NZ_LNQB01000073.1"/>
</dbReference>
<dbReference type="PANTHER" id="PTHR22911">
    <property type="entry name" value="ACYL-MALONYL CONDENSING ENZYME-RELATED"/>
    <property type="match status" value="1"/>
</dbReference>
<dbReference type="InterPro" id="IPR004626">
    <property type="entry name" value="RarD"/>
</dbReference>
<evidence type="ECO:0000256" key="4">
    <source>
        <dbReference type="ARBA" id="ARBA00022475"/>
    </source>
</evidence>
<feature type="transmembrane region" description="Helical" evidence="8">
    <location>
        <begin position="48"/>
        <end position="66"/>
    </location>
</feature>
<comment type="caution">
    <text evidence="10">The sequence shown here is derived from an EMBL/GenBank/DDBJ whole genome shotgun (WGS) entry which is preliminary data.</text>
</comment>
<feature type="transmembrane region" description="Helical" evidence="8">
    <location>
        <begin position="87"/>
        <end position="106"/>
    </location>
</feature>
<keyword evidence="4" id="KW-1003">Cell membrane</keyword>